<evidence type="ECO:0000256" key="1">
    <source>
        <dbReference type="SAM" id="MobiDB-lite"/>
    </source>
</evidence>
<dbReference type="InterPro" id="IPR040780">
    <property type="entry name" value="Rpn6_C_helix"/>
</dbReference>
<feature type="domain" description="PCI" evidence="2">
    <location>
        <begin position="296"/>
        <end position="467"/>
    </location>
</feature>
<dbReference type="SMART" id="SM00088">
    <property type="entry name" value="PINT"/>
    <property type="match status" value="1"/>
</dbReference>
<dbReference type="AlphaFoldDB" id="A0A9W7ZYX3"/>
<accession>A0A9W7ZYX3</accession>
<dbReference type="EMBL" id="JANBPU010000244">
    <property type="protein sequence ID" value="KAJ1913709.1"/>
    <property type="molecule type" value="Genomic_DNA"/>
</dbReference>
<proteinExistence type="predicted"/>
<gene>
    <name evidence="3" type="primary">RPN6</name>
    <name evidence="3" type="ORF">H4219_005093</name>
</gene>
<dbReference type="GO" id="GO:0000502">
    <property type="term" value="C:proteasome complex"/>
    <property type="evidence" value="ECO:0007669"/>
    <property type="project" value="UniProtKB-KW"/>
</dbReference>
<reference evidence="3" key="1">
    <citation type="submission" date="2022-07" db="EMBL/GenBank/DDBJ databases">
        <title>Phylogenomic reconstructions and comparative analyses of Kickxellomycotina fungi.</title>
        <authorList>
            <person name="Reynolds N.K."/>
            <person name="Stajich J.E."/>
            <person name="Barry K."/>
            <person name="Grigoriev I.V."/>
            <person name="Crous P."/>
            <person name="Smith M.E."/>
        </authorList>
    </citation>
    <scope>NUCLEOTIDE SEQUENCE</scope>
    <source>
        <strain evidence="3">NBRC 100468</strain>
    </source>
</reference>
<dbReference type="Pfam" id="PF01399">
    <property type="entry name" value="PCI"/>
    <property type="match status" value="1"/>
</dbReference>
<dbReference type="InterPro" id="IPR000717">
    <property type="entry name" value="PCI_dom"/>
</dbReference>
<name>A0A9W7ZYX3_9FUNG</name>
<feature type="region of interest" description="Disordered" evidence="1">
    <location>
        <begin position="19"/>
        <end position="50"/>
    </location>
</feature>
<dbReference type="OrthoDB" id="1418352at2759"/>
<comment type="caution">
    <text evidence="3">The sequence shown here is derived from an EMBL/GenBank/DDBJ whole genome shotgun (WGS) entry which is preliminary data.</text>
</comment>
<dbReference type="Proteomes" id="UP001150538">
    <property type="component" value="Unassembled WGS sequence"/>
</dbReference>
<dbReference type="InterPro" id="IPR050871">
    <property type="entry name" value="26S_Proteasome/COP9_Components"/>
</dbReference>
<keyword evidence="4" id="KW-1185">Reference proteome</keyword>
<evidence type="ECO:0000259" key="2">
    <source>
        <dbReference type="PROSITE" id="PS50250"/>
    </source>
</evidence>
<evidence type="ECO:0000313" key="4">
    <source>
        <dbReference type="Proteomes" id="UP001150538"/>
    </source>
</evidence>
<dbReference type="Pfam" id="PF18503">
    <property type="entry name" value="RPN6_C_helix"/>
    <property type="match status" value="1"/>
</dbReference>
<dbReference type="PANTHER" id="PTHR10678">
    <property type="entry name" value="26S PROTEASOME NON-ATPASE REGULATORY SUBUNIT 11/COP9 SIGNALOSOME COMPLEX SUBUNIT 2"/>
    <property type="match status" value="1"/>
</dbReference>
<evidence type="ECO:0000313" key="3">
    <source>
        <dbReference type="EMBL" id="KAJ1913709.1"/>
    </source>
</evidence>
<dbReference type="SUPFAM" id="SSF46785">
    <property type="entry name" value="Winged helix' DNA-binding domain"/>
    <property type="match status" value="1"/>
</dbReference>
<keyword evidence="3" id="KW-0647">Proteasome</keyword>
<sequence length="497" mass="56369">MTQTSAELLQQKEKEHISIIESYQPPATTTADNDGNATREDDSNAPVSEGPTLEQVEAALYGLWILYQTNNYGPGFDYLIEKFKPILATKYKTKSDQILLKLMSQVVRIPRKIASPSSSSEAAAAYETEPQLALLDKMIKEATQNGRTQLRQKLQIQLMDFCVVQKPQADLDDMIKNLLKEMKKLDDQLLSTEIFLLQSRLYFGVGNMSESRTSMTNARTAANQTGVPQILQADLDLQLGILHCESQDFANASSCFMESLEALAREEDRRRKVFNQHEAADNESQRQNNDEGHHSELEKAMVDFERMETEFLLAKIVQKQLESVVYLLLCKIMSHEPDQVNKVLEKNPRALPFKDHKIVQALIKISEAQKKREFKTFNETLAHFQLEIGEYRLLDKQVRLLYNDMIEKNLLQVLKPYSSVEIQHVANLVGLPISPVESYLSKMILDKTLSAILDHDKGQLQILDVGKADQSYSTVLETIENINGVVDSLYNKASKLA</sequence>
<organism evidence="3 4">
    <name type="scientific">Mycoemilia scoparia</name>
    <dbReference type="NCBI Taxonomy" id="417184"/>
    <lineage>
        <taxon>Eukaryota</taxon>
        <taxon>Fungi</taxon>
        <taxon>Fungi incertae sedis</taxon>
        <taxon>Zoopagomycota</taxon>
        <taxon>Kickxellomycotina</taxon>
        <taxon>Kickxellomycetes</taxon>
        <taxon>Kickxellales</taxon>
        <taxon>Kickxellaceae</taxon>
        <taxon>Mycoemilia</taxon>
    </lineage>
</organism>
<dbReference type="PROSITE" id="PS50250">
    <property type="entry name" value="PCI"/>
    <property type="match status" value="1"/>
</dbReference>
<feature type="compositionally biased region" description="Low complexity" evidence="1">
    <location>
        <begin position="27"/>
        <end position="36"/>
    </location>
</feature>
<dbReference type="InterPro" id="IPR036390">
    <property type="entry name" value="WH_DNA-bd_sf"/>
</dbReference>
<dbReference type="Gene3D" id="1.25.40.570">
    <property type="match status" value="1"/>
</dbReference>
<protein>
    <submittedName>
        <fullName evidence="3">26S proteasome regulatory subunit rpn6</fullName>
    </submittedName>
</protein>
<dbReference type="SMART" id="SM00753">
    <property type="entry name" value="PAM"/>
    <property type="match status" value="1"/>
</dbReference>